<keyword evidence="3" id="KW-1185">Reference proteome</keyword>
<dbReference type="Proteomes" id="UP000053477">
    <property type="component" value="Unassembled WGS sequence"/>
</dbReference>
<dbReference type="Pfam" id="PF20151">
    <property type="entry name" value="DUF6533"/>
    <property type="match status" value="1"/>
</dbReference>
<dbReference type="OrthoDB" id="3251775at2759"/>
<organism evidence="2 3">
    <name type="scientific">Schizopora paradoxa</name>
    <dbReference type="NCBI Taxonomy" id="27342"/>
    <lineage>
        <taxon>Eukaryota</taxon>
        <taxon>Fungi</taxon>
        <taxon>Dikarya</taxon>
        <taxon>Basidiomycota</taxon>
        <taxon>Agaricomycotina</taxon>
        <taxon>Agaricomycetes</taxon>
        <taxon>Hymenochaetales</taxon>
        <taxon>Schizoporaceae</taxon>
        <taxon>Schizopora</taxon>
    </lineage>
</organism>
<accession>A0A0H2RJ78</accession>
<evidence type="ECO:0000313" key="2">
    <source>
        <dbReference type="EMBL" id="KLO12050.1"/>
    </source>
</evidence>
<protein>
    <recommendedName>
        <fullName evidence="1">DUF6533 domain-containing protein</fullName>
    </recommendedName>
</protein>
<name>A0A0H2RJ78_9AGAM</name>
<proteinExistence type="predicted"/>
<sequence length="326" mass="36432">MISVALYGEVPKVFVSSGIPPTKPDSTIMNVSSAISLIDTISEAVRLLFTARYVSLAGLSILTYDIVLTIREEMSVMWTFEYQPSKVLRSAFCFNRYGMMMSMLIYQCVVSFPVATLSTNWVHWFGRGADCLESAGQHVWRRTCHIRDMLRLGLAKECDLVANCRLGLDIARINNLFRTMHLAVLNRLLLGDNTLSFLNLGKFKTCNVTHVPPEYTRAFYVNTTMELYLITFLILNALSRPRSITQGLFGLLANDGIAFFVITLSSKIANLIVISRAPAPIAITFPMFTMSLISTATGRLYLRYCSESGQAHASSRPNMKSLELGF</sequence>
<evidence type="ECO:0000259" key="1">
    <source>
        <dbReference type="Pfam" id="PF20151"/>
    </source>
</evidence>
<dbReference type="EMBL" id="KQ085986">
    <property type="protein sequence ID" value="KLO12050.1"/>
    <property type="molecule type" value="Genomic_DNA"/>
</dbReference>
<gene>
    <name evidence="2" type="ORF">SCHPADRAFT_439949</name>
</gene>
<evidence type="ECO:0000313" key="3">
    <source>
        <dbReference type="Proteomes" id="UP000053477"/>
    </source>
</evidence>
<dbReference type="AlphaFoldDB" id="A0A0H2RJ78"/>
<feature type="domain" description="DUF6533" evidence="1">
    <location>
        <begin position="53"/>
        <end position="101"/>
    </location>
</feature>
<reference evidence="2 3" key="1">
    <citation type="submission" date="2015-04" db="EMBL/GenBank/DDBJ databases">
        <title>Complete genome sequence of Schizopora paradoxa KUC8140, a cosmopolitan wood degrader in East Asia.</title>
        <authorList>
            <consortium name="DOE Joint Genome Institute"/>
            <person name="Min B."/>
            <person name="Park H."/>
            <person name="Jang Y."/>
            <person name="Kim J.-J."/>
            <person name="Kim K.H."/>
            <person name="Pangilinan J."/>
            <person name="Lipzen A."/>
            <person name="Riley R."/>
            <person name="Grigoriev I.V."/>
            <person name="Spatafora J.W."/>
            <person name="Choi I.-G."/>
        </authorList>
    </citation>
    <scope>NUCLEOTIDE SEQUENCE [LARGE SCALE GENOMIC DNA]</scope>
    <source>
        <strain evidence="2 3">KUC8140</strain>
    </source>
</reference>
<dbReference type="InParanoid" id="A0A0H2RJ78"/>
<dbReference type="InterPro" id="IPR045340">
    <property type="entry name" value="DUF6533"/>
</dbReference>